<protein>
    <submittedName>
        <fullName evidence="1">Uncharacterized protein</fullName>
    </submittedName>
</protein>
<name>A0A8G0KYQ8_9FLAO</name>
<accession>A0A8G0KYQ8</accession>
<gene>
    <name evidence="1" type="ORF">JJC05_08030</name>
</gene>
<dbReference type="AlphaFoldDB" id="A0A8G0KYQ8"/>
<reference evidence="1" key="1">
    <citation type="submission" date="2020-12" db="EMBL/GenBank/DDBJ databases">
        <title>Genome sequencing of genetic groups of Flavobacterium columnare.</title>
        <authorList>
            <person name="Waldbieser G.C."/>
            <person name="Griffin M.J."/>
            <person name="LaFrentz B.R."/>
        </authorList>
    </citation>
    <scope>NUCLEOTIDE SEQUENCE</scope>
    <source>
        <strain evidence="1">90-106</strain>
    </source>
</reference>
<dbReference type="KEGG" id="fdv:JJC05_08030"/>
<dbReference type="Proteomes" id="UP000824721">
    <property type="component" value="Chromosome"/>
</dbReference>
<dbReference type="EMBL" id="CP067378">
    <property type="protein sequence ID" value="QYS90040.1"/>
    <property type="molecule type" value="Genomic_DNA"/>
</dbReference>
<proteinExistence type="predicted"/>
<organism evidence="1">
    <name type="scientific">Flavobacterium columnare</name>
    <dbReference type="NCBI Taxonomy" id="996"/>
    <lineage>
        <taxon>Bacteria</taxon>
        <taxon>Pseudomonadati</taxon>
        <taxon>Bacteroidota</taxon>
        <taxon>Flavobacteriia</taxon>
        <taxon>Flavobacteriales</taxon>
        <taxon>Flavobacteriaceae</taxon>
        <taxon>Flavobacterium</taxon>
    </lineage>
</organism>
<evidence type="ECO:0000313" key="1">
    <source>
        <dbReference type="EMBL" id="QYS90040.1"/>
    </source>
</evidence>
<sequence>MNEHWMNEQLIGINCLQKNDGTIIIFNCFSYSTENKKQHFCVPVCDTTVESIEKYNDDIWTYFEKFSNEIIIDNKFKIYGGEGSMGNEGFIACVDLSDNLLWAIFLTDSNPFYKIEFENNQILAYSSNNLLYKINFSHPERIDIEYKEWS</sequence>